<keyword evidence="2" id="KW-1185">Reference proteome</keyword>
<dbReference type="KEGG" id="amr:AM1_C0154"/>
<evidence type="ECO:0000313" key="1">
    <source>
        <dbReference type="EMBL" id="ABW32459.1"/>
    </source>
</evidence>
<gene>
    <name evidence="1" type="ordered locus">AM1_C0154</name>
</gene>
<dbReference type="Proteomes" id="UP000000268">
    <property type="component" value="Plasmid pREB3"/>
</dbReference>
<keyword evidence="1" id="KW-0614">Plasmid</keyword>
<organism evidence="1 2">
    <name type="scientific">Acaryochloris marina (strain MBIC 11017)</name>
    <dbReference type="NCBI Taxonomy" id="329726"/>
    <lineage>
        <taxon>Bacteria</taxon>
        <taxon>Bacillati</taxon>
        <taxon>Cyanobacteriota</taxon>
        <taxon>Cyanophyceae</taxon>
        <taxon>Acaryochloridales</taxon>
        <taxon>Acaryochloridaceae</taxon>
        <taxon>Acaryochloris</taxon>
    </lineage>
</organism>
<dbReference type="EMBL" id="CP000840">
    <property type="protein sequence ID" value="ABW32459.1"/>
    <property type="molecule type" value="Genomic_DNA"/>
</dbReference>
<dbReference type="AlphaFoldDB" id="A8ZMP8"/>
<dbReference type="HOGENOM" id="CLU_3178848_0_0_3"/>
<name>A8ZMP8_ACAM1</name>
<dbReference type="RefSeq" id="WP_012167423.1">
    <property type="nucleotide sequence ID" value="NC_009928.1"/>
</dbReference>
<reference evidence="1 2" key="1">
    <citation type="journal article" date="2008" name="Proc. Natl. Acad. Sci. U.S.A.">
        <title>Niche adaptation and genome expansion in the chlorophyll d-producing cyanobacterium Acaryochloris marina.</title>
        <authorList>
            <person name="Swingley W.D."/>
            <person name="Chen M."/>
            <person name="Cheung P.C."/>
            <person name="Conrad A.L."/>
            <person name="Dejesa L.C."/>
            <person name="Hao J."/>
            <person name="Honchak B.M."/>
            <person name="Karbach L.E."/>
            <person name="Kurdoglu A."/>
            <person name="Lahiri S."/>
            <person name="Mastrian S.D."/>
            <person name="Miyashita H."/>
            <person name="Page L."/>
            <person name="Ramakrishna P."/>
            <person name="Satoh S."/>
            <person name="Sattley W.M."/>
            <person name="Shimada Y."/>
            <person name="Taylor H.L."/>
            <person name="Tomo T."/>
            <person name="Tsuchiya T."/>
            <person name="Wang Z.T."/>
            <person name="Raymond J."/>
            <person name="Mimuro M."/>
            <person name="Blankenship R.E."/>
            <person name="Touchman J.W."/>
        </authorList>
    </citation>
    <scope>NUCLEOTIDE SEQUENCE [LARGE SCALE GENOMIC DNA]</scope>
    <source>
        <strain evidence="2">MBIC 11017</strain>
        <plasmid evidence="2">Plasmid pREB3</plasmid>
    </source>
</reference>
<accession>A8ZMP8</accession>
<proteinExistence type="predicted"/>
<evidence type="ECO:0000313" key="2">
    <source>
        <dbReference type="Proteomes" id="UP000000268"/>
    </source>
</evidence>
<protein>
    <submittedName>
        <fullName evidence="1">Uncharacterized protein</fullName>
    </submittedName>
</protein>
<geneLocation type="plasmid" evidence="1 2">
    <name>pREB3</name>
</geneLocation>
<sequence length="46" mass="4821">MKDQPCLPQFSLNLPVVNTVYSPVAVMTITTAKNLIASGDLTISGA</sequence>